<evidence type="ECO:0000256" key="6">
    <source>
        <dbReference type="SAM" id="MobiDB-lite"/>
    </source>
</evidence>
<sequence>PSQPVVSDTLGRPSRLLEKSGSHGPSSLLGAGVRCQILQGSEGAEPNPSLEPGLSRVGEEGLQTWRAYLAGEARPAEKVPTADVVWGQTERERVYNYLLYVPYQLERLIQFSTLLCLDAFLALITLMPLRALRALARLCGGARPGPAPQPSPSTCSTPRAGGQVEGPRLEGDNGKASGSRAGQAGVKLAVGRLGGGEVYDILCLIILVAGTSVLRAIKPGFIYFYFKVPYTTLDITSEFLKMSVLSSVFEIADKVGGQAACRHPVKLWVH</sequence>
<protein>
    <submittedName>
        <fullName evidence="7">Uncharacterized protein</fullName>
    </submittedName>
</protein>
<keyword evidence="8" id="KW-1185">Reference proteome</keyword>
<evidence type="ECO:0000313" key="8">
    <source>
        <dbReference type="Proteomes" id="UP000485058"/>
    </source>
</evidence>
<dbReference type="GO" id="GO:0005789">
    <property type="term" value="C:endoplasmic reticulum membrane"/>
    <property type="evidence" value="ECO:0007669"/>
    <property type="project" value="TreeGrafter"/>
</dbReference>
<dbReference type="AlphaFoldDB" id="A0A6A0A3J4"/>
<dbReference type="Proteomes" id="UP000485058">
    <property type="component" value="Unassembled WGS sequence"/>
</dbReference>
<evidence type="ECO:0000256" key="2">
    <source>
        <dbReference type="ARBA" id="ARBA00008803"/>
    </source>
</evidence>
<comment type="caution">
    <text evidence="7">The sequence shown here is derived from an EMBL/GenBank/DDBJ whole genome shotgun (WGS) entry which is preliminary data.</text>
</comment>
<feature type="non-terminal residue" evidence="7">
    <location>
        <position position="1"/>
    </location>
</feature>
<evidence type="ECO:0000313" key="7">
    <source>
        <dbReference type="EMBL" id="GFH27166.1"/>
    </source>
</evidence>
<gene>
    <name evidence="7" type="ORF">HaLaN_25442</name>
</gene>
<proteinExistence type="inferred from homology"/>
<comment type="similarity">
    <text evidence="2">Belongs to the TAPT1 family.</text>
</comment>
<evidence type="ECO:0000256" key="1">
    <source>
        <dbReference type="ARBA" id="ARBA00004141"/>
    </source>
</evidence>
<dbReference type="InterPro" id="IPR008010">
    <property type="entry name" value="Tatp1"/>
</dbReference>
<evidence type="ECO:0000256" key="3">
    <source>
        <dbReference type="ARBA" id="ARBA00022692"/>
    </source>
</evidence>
<keyword evidence="5" id="KW-0472">Membrane</keyword>
<comment type="subcellular location">
    <subcellularLocation>
        <location evidence="1">Membrane</location>
        <topology evidence="1">Multi-pass membrane protein</topology>
    </subcellularLocation>
</comment>
<evidence type="ECO:0000256" key="5">
    <source>
        <dbReference type="ARBA" id="ARBA00023136"/>
    </source>
</evidence>
<dbReference type="EMBL" id="BLLF01003374">
    <property type="protein sequence ID" value="GFH27166.1"/>
    <property type="molecule type" value="Genomic_DNA"/>
</dbReference>
<feature type="region of interest" description="Disordered" evidence="6">
    <location>
        <begin position="143"/>
        <end position="180"/>
    </location>
</feature>
<reference evidence="7 8" key="1">
    <citation type="submission" date="2020-02" db="EMBL/GenBank/DDBJ databases">
        <title>Draft genome sequence of Haematococcus lacustris strain NIES-144.</title>
        <authorList>
            <person name="Morimoto D."/>
            <person name="Nakagawa S."/>
            <person name="Yoshida T."/>
            <person name="Sawayama S."/>
        </authorList>
    </citation>
    <scope>NUCLEOTIDE SEQUENCE [LARGE SCALE GENOMIC DNA]</scope>
    <source>
        <strain evidence="7 8">NIES-144</strain>
    </source>
</reference>
<feature type="region of interest" description="Disordered" evidence="6">
    <location>
        <begin position="1"/>
        <end position="28"/>
    </location>
</feature>
<accession>A0A6A0A3J4</accession>
<evidence type="ECO:0000256" key="4">
    <source>
        <dbReference type="ARBA" id="ARBA00022989"/>
    </source>
</evidence>
<keyword evidence="3" id="KW-0812">Transmembrane</keyword>
<dbReference type="PANTHER" id="PTHR13317">
    <property type="entry name" value="TRANSMEMBRANE ANTERIOR POSTERIOR TRANSFORMATION PROTEIN 1 HOMOLOG"/>
    <property type="match status" value="1"/>
</dbReference>
<dbReference type="PANTHER" id="PTHR13317:SF4">
    <property type="entry name" value="TRANSMEMBRANE ANTERIOR POSTERIOR TRANSFORMATION PROTEIN 1 HOMOLOG"/>
    <property type="match status" value="1"/>
</dbReference>
<keyword evidence="4" id="KW-1133">Transmembrane helix</keyword>
<name>A0A6A0A3J4_HAELA</name>
<organism evidence="7 8">
    <name type="scientific">Haematococcus lacustris</name>
    <name type="common">Green alga</name>
    <name type="synonym">Haematococcus pluvialis</name>
    <dbReference type="NCBI Taxonomy" id="44745"/>
    <lineage>
        <taxon>Eukaryota</taxon>
        <taxon>Viridiplantae</taxon>
        <taxon>Chlorophyta</taxon>
        <taxon>core chlorophytes</taxon>
        <taxon>Chlorophyceae</taxon>
        <taxon>CS clade</taxon>
        <taxon>Chlamydomonadales</taxon>
        <taxon>Haematococcaceae</taxon>
        <taxon>Haematococcus</taxon>
    </lineage>
</organism>